<keyword evidence="3" id="KW-1185">Reference proteome</keyword>
<evidence type="ECO:0000313" key="3">
    <source>
        <dbReference type="Proteomes" id="UP000242770"/>
    </source>
</evidence>
<name>A0A0F7RS00_9BASI</name>
<evidence type="ECO:0000256" key="1">
    <source>
        <dbReference type="SAM" id="MobiDB-lite"/>
    </source>
</evidence>
<protein>
    <submittedName>
        <fullName evidence="2">Uncharacterized protein</fullName>
    </submittedName>
</protein>
<reference evidence="3" key="1">
    <citation type="submission" date="2014-06" db="EMBL/GenBank/DDBJ databases">
        <authorList>
            <person name="Berkman P.J."/>
        </authorList>
    </citation>
    <scope>NUCLEOTIDE SEQUENCE [LARGE SCALE GENOMIC DNA]</scope>
</reference>
<sequence>MPTLTPAEQRVIAARSEPFLRHHFAIPTEGATMQDNFGSVSSSPQPQWPTPQLEFSCPHILPHRHDTRVFPPGLGVSISADRGPAIVETAISRQQVVPSASLQNLGQGFPHPEPGRTPAPLLFPPLSSQSRLSLDTESVSEVGRSFVAHSVQERERKDSEGKSTDMNDWSRLDSTSVSRSWEAAQGRELQARSFECPSSMTRPRGTKSGSV</sequence>
<organism evidence="2 3">
    <name type="scientific">Sporisorium scitamineum</name>
    <dbReference type="NCBI Taxonomy" id="49012"/>
    <lineage>
        <taxon>Eukaryota</taxon>
        <taxon>Fungi</taxon>
        <taxon>Dikarya</taxon>
        <taxon>Basidiomycota</taxon>
        <taxon>Ustilaginomycotina</taxon>
        <taxon>Ustilaginomycetes</taxon>
        <taxon>Ustilaginales</taxon>
        <taxon>Ustilaginaceae</taxon>
        <taxon>Sporisorium</taxon>
    </lineage>
</organism>
<feature type="compositionally biased region" description="Pro residues" evidence="1">
    <location>
        <begin position="111"/>
        <end position="123"/>
    </location>
</feature>
<accession>A0A0F7RS00</accession>
<feature type="region of interest" description="Disordered" evidence="1">
    <location>
        <begin position="150"/>
        <end position="211"/>
    </location>
</feature>
<dbReference type="EMBL" id="CCFA01000605">
    <property type="protein sequence ID" value="CDR99006.1"/>
    <property type="molecule type" value="Genomic_DNA"/>
</dbReference>
<gene>
    <name evidence="2" type="primary">SSCI11720.1</name>
</gene>
<feature type="compositionally biased region" description="Basic and acidic residues" evidence="1">
    <location>
        <begin position="151"/>
        <end position="171"/>
    </location>
</feature>
<dbReference type="AlphaFoldDB" id="A0A0F7RS00"/>
<dbReference type="Proteomes" id="UP000242770">
    <property type="component" value="Unassembled WGS sequence"/>
</dbReference>
<evidence type="ECO:0000313" key="2">
    <source>
        <dbReference type="EMBL" id="CDR99006.1"/>
    </source>
</evidence>
<feature type="compositionally biased region" description="Polar residues" evidence="1">
    <location>
        <begin position="196"/>
        <end position="211"/>
    </location>
</feature>
<feature type="region of interest" description="Disordered" evidence="1">
    <location>
        <begin position="106"/>
        <end position="127"/>
    </location>
</feature>
<proteinExistence type="predicted"/>